<keyword evidence="1" id="KW-0732">Signal</keyword>
<accession>A0A918W6R9</accession>
<protein>
    <recommendedName>
        <fullName evidence="4">Lipoprotein</fullName>
    </recommendedName>
</protein>
<comment type="caution">
    <text evidence="2">The sequence shown here is derived from an EMBL/GenBank/DDBJ whole genome shotgun (WGS) entry which is preliminary data.</text>
</comment>
<proteinExistence type="predicted"/>
<evidence type="ECO:0008006" key="4">
    <source>
        <dbReference type="Google" id="ProtNLM"/>
    </source>
</evidence>
<organism evidence="2 3">
    <name type="scientific">Streptomyces termitum</name>
    <dbReference type="NCBI Taxonomy" id="67368"/>
    <lineage>
        <taxon>Bacteria</taxon>
        <taxon>Bacillati</taxon>
        <taxon>Actinomycetota</taxon>
        <taxon>Actinomycetes</taxon>
        <taxon>Kitasatosporales</taxon>
        <taxon>Streptomycetaceae</taxon>
        <taxon>Streptomyces</taxon>
    </lineage>
</organism>
<reference evidence="2" key="2">
    <citation type="submission" date="2020-09" db="EMBL/GenBank/DDBJ databases">
        <authorList>
            <person name="Sun Q."/>
            <person name="Ohkuma M."/>
        </authorList>
    </citation>
    <scope>NUCLEOTIDE SEQUENCE</scope>
    <source>
        <strain evidence="2">JCM 4518</strain>
    </source>
</reference>
<dbReference type="EMBL" id="BMUL01000003">
    <property type="protein sequence ID" value="GHA74568.1"/>
    <property type="molecule type" value="Genomic_DNA"/>
</dbReference>
<evidence type="ECO:0000256" key="1">
    <source>
        <dbReference type="SAM" id="SignalP"/>
    </source>
</evidence>
<sequence length="190" mass="20506">MNRSRRVARVALPLILSGATLAGCGTLTGEGATADMNMQEAADRADAILDGTLKAVVPEVQWAHHTWTSGSCTVTRRRKVMTIISEERRGNFLGVIERHWKRSGYEIFGVNASREMPAIFAKTSDGFQVSLSVKYKGQAVFTIDTPCVEESDVADPASKPNGPAYPYGEIPTPHVHSDFWSATAPAPASS</sequence>
<gene>
    <name evidence="2" type="ORF">GCM10010305_16730</name>
</gene>
<evidence type="ECO:0000313" key="3">
    <source>
        <dbReference type="Proteomes" id="UP000644020"/>
    </source>
</evidence>
<dbReference type="Proteomes" id="UP000644020">
    <property type="component" value="Unassembled WGS sequence"/>
</dbReference>
<reference evidence="2" key="1">
    <citation type="journal article" date="2014" name="Int. J. Syst. Evol. Microbiol.">
        <title>Complete genome sequence of Corynebacterium casei LMG S-19264T (=DSM 44701T), isolated from a smear-ripened cheese.</title>
        <authorList>
            <consortium name="US DOE Joint Genome Institute (JGI-PGF)"/>
            <person name="Walter F."/>
            <person name="Albersmeier A."/>
            <person name="Kalinowski J."/>
            <person name="Ruckert C."/>
        </authorList>
    </citation>
    <scope>NUCLEOTIDE SEQUENCE</scope>
    <source>
        <strain evidence="2">JCM 4518</strain>
    </source>
</reference>
<name>A0A918W6R9_9ACTN</name>
<feature type="chain" id="PRO_5038993455" description="Lipoprotein" evidence="1">
    <location>
        <begin position="23"/>
        <end position="190"/>
    </location>
</feature>
<keyword evidence="3" id="KW-1185">Reference proteome</keyword>
<feature type="signal peptide" evidence="1">
    <location>
        <begin position="1"/>
        <end position="22"/>
    </location>
</feature>
<dbReference type="AlphaFoldDB" id="A0A918W6R9"/>
<evidence type="ECO:0000313" key="2">
    <source>
        <dbReference type="EMBL" id="GHA74568.1"/>
    </source>
</evidence>
<dbReference type="PROSITE" id="PS51257">
    <property type="entry name" value="PROKAR_LIPOPROTEIN"/>
    <property type="match status" value="1"/>
</dbReference>